<sequence length="634" mass="70452">MLKKSVAAFLLWMLMTAAYAQQNPPLSVNMNAQHLSLAGHVNFYSDKSAAATFEQARLADYQPVDGFPGGIYSPDAHWYYFTLVRTGNTPRDWILALGAPFLDDVQVWLEQADGHFEHYQLGDHTPFLQRPLPSRLNALPVALTDDRPVQVYVRIHSISSLVFNAALWQRDAFWVNQAQYNFFHGLYFGTLIIVILIHVCFGLWLGQTAMLAYAGYVAALLALYLGINGYGAILVTPKAIWINDAITGIGAIGSVCSTVFMWDQLLRLKQHFPRIHQFYLASSLITASALLWVTTPFYQILALILSQFGLAISFFSLSLLIVLWLKYKQTELLFYLLAFVITTFGAIAQISINIGWLPQNLVTSNIYQAASLIHILIMGLGLTWRIYQLKQQKNVAEHQSVILKQRSIEQRRFVAMLSHEFATPLAAIDRTANLLQAKYSSLSQQEAARLADIRASVTHLTSFVNSFLLSEALDHQALTPNRELCPVKPFMLEIITSLGYEAKARVDLTVTPPAGAFELDKRLINIAICNLVANALKYSTNGTKVALAVTVSADTLDLRVSNQAKALSEEELALLGTPYFRASTSVETKGVGLGFHFSREIIRAHGGTLTPFNCLSGEFTAQVLLPKLESNTES</sequence>
<dbReference type="Pfam" id="PF07695">
    <property type="entry name" value="7TMR-DISM_7TM"/>
    <property type="match status" value="1"/>
</dbReference>
<feature type="transmembrane region" description="Helical" evidence="4">
    <location>
        <begin position="278"/>
        <end position="298"/>
    </location>
</feature>
<evidence type="ECO:0000256" key="2">
    <source>
        <dbReference type="ARBA" id="ARBA00012438"/>
    </source>
</evidence>
<name>A0AA43Q0V3_9GAMM</name>
<dbReference type="CDD" id="cd00075">
    <property type="entry name" value="HATPase"/>
    <property type="match status" value="1"/>
</dbReference>
<feature type="transmembrane region" description="Helical" evidence="4">
    <location>
        <begin position="332"/>
        <end position="354"/>
    </location>
</feature>
<dbReference type="Gene3D" id="1.10.287.130">
    <property type="match status" value="1"/>
</dbReference>
<keyword evidence="5" id="KW-0732">Signal</keyword>
<dbReference type="SUPFAM" id="SSF55874">
    <property type="entry name" value="ATPase domain of HSP90 chaperone/DNA topoisomerase II/histidine kinase"/>
    <property type="match status" value="1"/>
</dbReference>
<feature type="transmembrane region" description="Helical" evidence="4">
    <location>
        <begin position="213"/>
        <end position="233"/>
    </location>
</feature>
<dbReference type="EC" id="2.7.13.3" evidence="2"/>
<evidence type="ECO:0000256" key="3">
    <source>
        <dbReference type="ARBA" id="ARBA00022553"/>
    </source>
</evidence>
<reference evidence="7" key="1">
    <citation type="submission" date="2023-01" db="EMBL/GenBank/DDBJ databases">
        <title>Biogeochemical cycle of methane in antarctic sediments.</title>
        <authorList>
            <person name="Roldan D.M."/>
            <person name="Menes R.J."/>
        </authorList>
    </citation>
    <scope>NUCLEOTIDE SEQUENCE [LARGE SCALE GENOMIC DNA]</scope>
    <source>
        <strain evidence="7">K-2018 MAG008</strain>
    </source>
</reference>
<evidence type="ECO:0000313" key="8">
    <source>
        <dbReference type="Proteomes" id="UP001160519"/>
    </source>
</evidence>
<comment type="caution">
    <text evidence="7">The sequence shown here is derived from an EMBL/GenBank/DDBJ whole genome shotgun (WGS) entry which is preliminary data.</text>
</comment>
<feature type="transmembrane region" description="Helical" evidence="4">
    <location>
        <begin position="186"/>
        <end position="206"/>
    </location>
</feature>
<evidence type="ECO:0000256" key="1">
    <source>
        <dbReference type="ARBA" id="ARBA00000085"/>
    </source>
</evidence>
<dbReference type="Gene3D" id="2.60.40.2380">
    <property type="match status" value="1"/>
</dbReference>
<dbReference type="SMART" id="SM00387">
    <property type="entry name" value="HATPase_c"/>
    <property type="match status" value="1"/>
</dbReference>
<feature type="transmembrane region" description="Helical" evidence="4">
    <location>
        <begin position="245"/>
        <end position="266"/>
    </location>
</feature>
<feature type="signal peptide" evidence="5">
    <location>
        <begin position="1"/>
        <end position="20"/>
    </location>
</feature>
<dbReference type="InterPro" id="IPR011622">
    <property type="entry name" value="7TMR_DISM_rcpt_extracell_dom2"/>
</dbReference>
<evidence type="ECO:0000313" key="7">
    <source>
        <dbReference type="EMBL" id="MDI1229634.1"/>
    </source>
</evidence>
<dbReference type="Gene3D" id="3.30.565.10">
    <property type="entry name" value="Histidine kinase-like ATPase, C-terminal domain"/>
    <property type="match status" value="1"/>
</dbReference>
<dbReference type="SUPFAM" id="SSF47384">
    <property type="entry name" value="Homodimeric domain of signal transducing histidine kinase"/>
    <property type="match status" value="1"/>
</dbReference>
<dbReference type="AlphaFoldDB" id="A0AA43Q0V3"/>
<dbReference type="Pfam" id="PF00512">
    <property type="entry name" value="HisKA"/>
    <property type="match status" value="1"/>
</dbReference>
<dbReference type="InterPro" id="IPR003661">
    <property type="entry name" value="HisK_dim/P_dom"/>
</dbReference>
<feature type="transmembrane region" description="Helical" evidence="4">
    <location>
        <begin position="366"/>
        <end position="387"/>
    </location>
</feature>
<dbReference type="PROSITE" id="PS50109">
    <property type="entry name" value="HIS_KIN"/>
    <property type="match status" value="1"/>
</dbReference>
<dbReference type="InterPro" id="IPR003594">
    <property type="entry name" value="HATPase_dom"/>
</dbReference>
<keyword evidence="7" id="KW-0418">Kinase</keyword>
<protein>
    <recommendedName>
        <fullName evidence="2">histidine kinase</fullName>
        <ecNumber evidence="2">2.7.13.3</ecNumber>
    </recommendedName>
</protein>
<dbReference type="CDD" id="cd00082">
    <property type="entry name" value="HisKA"/>
    <property type="match status" value="1"/>
</dbReference>
<dbReference type="InterPro" id="IPR036097">
    <property type="entry name" value="HisK_dim/P_sf"/>
</dbReference>
<accession>A0AA43Q0V3</accession>
<dbReference type="GO" id="GO:0000155">
    <property type="term" value="F:phosphorelay sensor kinase activity"/>
    <property type="evidence" value="ECO:0007669"/>
    <property type="project" value="InterPro"/>
</dbReference>
<feature type="transmembrane region" description="Helical" evidence="4">
    <location>
        <begin position="304"/>
        <end position="325"/>
    </location>
</feature>
<dbReference type="Pfam" id="PF07696">
    <property type="entry name" value="7TMR-DISMED2"/>
    <property type="match status" value="1"/>
</dbReference>
<dbReference type="SMART" id="SM00388">
    <property type="entry name" value="HisKA"/>
    <property type="match status" value="1"/>
</dbReference>
<dbReference type="InterPro" id="IPR011623">
    <property type="entry name" value="7TMR_DISM_rcpt_extracell_dom1"/>
</dbReference>
<evidence type="ECO:0000256" key="5">
    <source>
        <dbReference type="SAM" id="SignalP"/>
    </source>
</evidence>
<keyword evidence="4" id="KW-0812">Transmembrane</keyword>
<proteinExistence type="predicted"/>
<dbReference type="Pfam" id="PF02518">
    <property type="entry name" value="HATPase_c"/>
    <property type="match status" value="1"/>
</dbReference>
<organism evidence="7 8">
    <name type="scientific">Candidatus Methylobacter titanis</name>
    <dbReference type="NCBI Taxonomy" id="3053457"/>
    <lineage>
        <taxon>Bacteria</taxon>
        <taxon>Pseudomonadati</taxon>
        <taxon>Pseudomonadota</taxon>
        <taxon>Gammaproteobacteria</taxon>
        <taxon>Methylococcales</taxon>
        <taxon>Methylococcaceae</taxon>
        <taxon>Methylobacter</taxon>
    </lineage>
</organism>
<keyword evidence="4" id="KW-0472">Membrane</keyword>
<comment type="catalytic activity">
    <reaction evidence="1">
        <text>ATP + protein L-histidine = ADP + protein N-phospho-L-histidine.</text>
        <dbReference type="EC" id="2.7.13.3"/>
    </reaction>
</comment>
<dbReference type="InterPro" id="IPR005467">
    <property type="entry name" value="His_kinase_dom"/>
</dbReference>
<dbReference type="InterPro" id="IPR036890">
    <property type="entry name" value="HATPase_C_sf"/>
</dbReference>
<keyword evidence="4" id="KW-1133">Transmembrane helix</keyword>
<keyword evidence="3" id="KW-0597">Phosphoprotein</keyword>
<keyword evidence="7" id="KW-0808">Transferase</keyword>
<feature type="chain" id="PRO_5041260096" description="histidine kinase" evidence="5">
    <location>
        <begin position="21"/>
        <end position="634"/>
    </location>
</feature>
<dbReference type="PANTHER" id="PTHR43547">
    <property type="entry name" value="TWO-COMPONENT HISTIDINE KINASE"/>
    <property type="match status" value="1"/>
</dbReference>
<gene>
    <name evidence="7" type="ORF">PSU93_00595</name>
</gene>
<keyword evidence="8" id="KW-1185">Reference proteome</keyword>
<dbReference type="EMBL" id="JAQSDF010000001">
    <property type="protein sequence ID" value="MDI1229634.1"/>
    <property type="molecule type" value="Genomic_DNA"/>
</dbReference>
<feature type="domain" description="Histidine kinase" evidence="6">
    <location>
        <begin position="416"/>
        <end position="629"/>
    </location>
</feature>
<dbReference type="Proteomes" id="UP001160519">
    <property type="component" value="Unassembled WGS sequence"/>
</dbReference>
<evidence type="ECO:0000256" key="4">
    <source>
        <dbReference type="SAM" id="Phobius"/>
    </source>
</evidence>
<dbReference type="PANTHER" id="PTHR43547:SF2">
    <property type="entry name" value="HYBRID SIGNAL TRANSDUCTION HISTIDINE KINASE C"/>
    <property type="match status" value="1"/>
</dbReference>
<evidence type="ECO:0000259" key="6">
    <source>
        <dbReference type="PROSITE" id="PS50109"/>
    </source>
</evidence>